<reference evidence="4" key="1">
    <citation type="submission" date="2016-03" db="EMBL/GenBank/DDBJ databases">
        <authorList>
            <person name="Devillers H."/>
        </authorList>
    </citation>
    <scope>NUCLEOTIDE SEQUENCE [LARGE SCALE GENOMIC DNA]</scope>
</reference>
<organism evidence="3 4">
    <name type="scientific">Lachancea fermentati</name>
    <name type="common">Zygosaccharomyces fermentati</name>
    <dbReference type="NCBI Taxonomy" id="4955"/>
    <lineage>
        <taxon>Eukaryota</taxon>
        <taxon>Fungi</taxon>
        <taxon>Dikarya</taxon>
        <taxon>Ascomycota</taxon>
        <taxon>Saccharomycotina</taxon>
        <taxon>Saccharomycetes</taxon>
        <taxon>Saccharomycetales</taxon>
        <taxon>Saccharomycetaceae</taxon>
        <taxon>Lachancea</taxon>
    </lineage>
</organism>
<protein>
    <submittedName>
        <fullName evidence="3">LAFE_0F01178g1_1</fullName>
    </submittedName>
</protein>
<evidence type="ECO:0000313" key="3">
    <source>
        <dbReference type="EMBL" id="SCW02200.1"/>
    </source>
</evidence>
<keyword evidence="4" id="KW-1185">Reference proteome</keyword>
<evidence type="ECO:0000256" key="1">
    <source>
        <dbReference type="SAM" id="MobiDB-lite"/>
    </source>
</evidence>
<keyword evidence="2" id="KW-0812">Transmembrane</keyword>
<feature type="compositionally biased region" description="Basic residues" evidence="1">
    <location>
        <begin position="1"/>
        <end position="13"/>
    </location>
</feature>
<accession>A0A1G4MEJ9</accession>
<feature type="region of interest" description="Disordered" evidence="1">
    <location>
        <begin position="122"/>
        <end position="144"/>
    </location>
</feature>
<proteinExistence type="predicted"/>
<evidence type="ECO:0000256" key="2">
    <source>
        <dbReference type="SAM" id="Phobius"/>
    </source>
</evidence>
<gene>
    <name evidence="3" type="ORF">LAFE_0F01178G</name>
</gene>
<dbReference type="Proteomes" id="UP000190831">
    <property type="component" value="Chromosome F"/>
</dbReference>
<feature type="transmembrane region" description="Helical" evidence="2">
    <location>
        <begin position="261"/>
        <end position="279"/>
    </location>
</feature>
<dbReference type="AlphaFoldDB" id="A0A1G4MEJ9"/>
<evidence type="ECO:0000313" key="4">
    <source>
        <dbReference type="Proteomes" id="UP000190831"/>
    </source>
</evidence>
<name>A0A1G4MEJ9_LACFM</name>
<dbReference type="EMBL" id="LT598490">
    <property type="protein sequence ID" value="SCW02200.1"/>
    <property type="molecule type" value="Genomic_DNA"/>
</dbReference>
<keyword evidence="2" id="KW-0472">Membrane</keyword>
<keyword evidence="2" id="KW-1133">Transmembrane helix</keyword>
<feature type="region of interest" description="Disordered" evidence="1">
    <location>
        <begin position="64"/>
        <end position="98"/>
    </location>
</feature>
<sequence>MSKQNSHTKKFRNKLWSPTRKGSITTPDADLPSSNQRERPFLRRASSKMSSGMFSIGRYAFESPLEGQSRSEGGSEERSASPDIDSGFVSAVSAGKPSHSVNHNFDTLGSLKELVVSAPHSVSNSPKISGNSLNSHLPPQNPSDHSLEPIAIPEPPVQPADIHEPSCIHDLEPQLRCDLDTLEKGAALEPLGKNLPGHYPETEALAPERNPNNYASINFESRNSPPAFLSTLFISRQRPRSTTQTHRQTGTRRSEYFRRKTLFCIIILLAVLTVMYMVMDSNEYLFSSIRRRFSMCSHNEFDSANLFFDHGPLDQSY</sequence>
<feature type="region of interest" description="Disordered" evidence="1">
    <location>
        <begin position="1"/>
        <end position="49"/>
    </location>
</feature>